<dbReference type="AlphaFoldDB" id="D6GTJ0"/>
<dbReference type="EMBL" id="CP002390">
    <property type="protein sequence ID" value="EFE27797.1"/>
    <property type="molecule type" value="Genomic_DNA"/>
</dbReference>
<dbReference type="STRING" id="546269.HMPREF0389_01428"/>
<dbReference type="eggNOG" id="ENOG50309ZU">
    <property type="taxonomic scope" value="Bacteria"/>
</dbReference>
<sequence length="155" mass="18664">MDIQKTIQYKYILYQFKKRCKTNDMLQSLRQEDKDSICIDVAKKTRTFTLILGIMYLFAFSFFWFEWMMNPQYQNNAFVKWYLSIIDSVYPLINGDWGGGWYRKKATFLVIYMKLLPIFIIDILPLLILIVIAANHFLTKRIDVEYLKQNKQTEL</sequence>
<dbReference type="RefSeq" id="WP_014262512.1">
    <property type="nucleotide sequence ID" value="NC_016630.1"/>
</dbReference>
<protein>
    <submittedName>
        <fullName evidence="2">Uncharacterized protein</fullName>
    </submittedName>
</protein>
<feature type="transmembrane region" description="Helical" evidence="1">
    <location>
        <begin position="47"/>
        <end position="65"/>
    </location>
</feature>
<dbReference type="OrthoDB" id="2219624at2"/>
<feature type="transmembrane region" description="Helical" evidence="1">
    <location>
        <begin position="115"/>
        <end position="138"/>
    </location>
</feature>
<accession>D6GTJ0</accession>
<evidence type="ECO:0000256" key="1">
    <source>
        <dbReference type="SAM" id="Phobius"/>
    </source>
</evidence>
<evidence type="ECO:0000313" key="2">
    <source>
        <dbReference type="EMBL" id="EFE27797.1"/>
    </source>
</evidence>
<evidence type="ECO:0000313" key="3">
    <source>
        <dbReference type="Proteomes" id="UP000007468"/>
    </source>
</evidence>
<dbReference type="KEGG" id="faa:HMPREF0389_01428"/>
<reference evidence="3" key="1">
    <citation type="submission" date="2010-12" db="EMBL/GenBank/DDBJ databases">
        <title>The genome sequence of Filifactor alocis strain ATCC 35896.</title>
        <authorList>
            <consortium name="The Broad Institute Genome Sequencing Platform"/>
            <person name="Ward D."/>
            <person name="Earl A."/>
            <person name="Feldgarden M."/>
            <person name="Young S.K."/>
            <person name="Gargeya S."/>
            <person name="Zeng Q."/>
            <person name="Alvarado L."/>
            <person name="Berlin A."/>
            <person name="Bochicchio J."/>
            <person name="Chapman S.B."/>
            <person name="Chen Z."/>
            <person name="Freedman E."/>
            <person name="Gellesch M."/>
            <person name="Goldberg J."/>
            <person name="Griggs A."/>
            <person name="Gujja S."/>
            <person name="Heilman E."/>
            <person name="Heiman D."/>
            <person name="Howarth C."/>
            <person name="Mehta T."/>
            <person name="Neiman D."/>
            <person name="Pearson M."/>
            <person name="Roberts A."/>
            <person name="Saif S."/>
            <person name="Shea T."/>
            <person name="Shenoy N."/>
            <person name="Sisk P."/>
            <person name="Stolte C."/>
            <person name="Sykes S."/>
            <person name="White J."/>
            <person name="Yandava C."/>
            <person name="Izard J."/>
            <person name="Blanton J.M."/>
            <person name="Baranova O.V."/>
            <person name="Tanner A.C."/>
            <person name="Dewhirst F.E."/>
            <person name="Haas B."/>
            <person name="Nusbaum C."/>
            <person name="Birren B."/>
        </authorList>
    </citation>
    <scope>NUCLEOTIDE SEQUENCE [LARGE SCALE GENOMIC DNA]</scope>
    <source>
        <strain evidence="3">ATCC 35896 / D40 B5</strain>
    </source>
</reference>
<keyword evidence="3" id="KW-1185">Reference proteome</keyword>
<gene>
    <name evidence="2" type="ordered locus">HMPREF0389_01428</name>
</gene>
<dbReference type="Proteomes" id="UP000007468">
    <property type="component" value="Chromosome"/>
</dbReference>
<organism evidence="2 3">
    <name type="scientific">Filifactor alocis (strain ATCC 35896 / CCUG 47790 / D40 B5)</name>
    <name type="common">Fusobacterium alocis</name>
    <dbReference type="NCBI Taxonomy" id="546269"/>
    <lineage>
        <taxon>Bacteria</taxon>
        <taxon>Bacillati</taxon>
        <taxon>Bacillota</taxon>
        <taxon>Clostridia</taxon>
        <taxon>Peptostreptococcales</taxon>
        <taxon>Filifactoraceae</taxon>
        <taxon>Filifactor</taxon>
    </lineage>
</organism>
<keyword evidence="1" id="KW-1133">Transmembrane helix</keyword>
<dbReference type="PATRIC" id="fig|546269.5.peg.920"/>
<proteinExistence type="predicted"/>
<keyword evidence="1" id="KW-0472">Membrane</keyword>
<keyword evidence="1" id="KW-0812">Transmembrane</keyword>
<name>D6GTJ0_FILAD</name>